<keyword evidence="3" id="KW-1185">Reference proteome</keyword>
<comment type="caution">
    <text evidence="2">The sequence shown here is derived from an EMBL/GenBank/DDBJ whole genome shotgun (WGS) entry which is preliminary data.</text>
</comment>
<evidence type="ECO:0000313" key="3">
    <source>
        <dbReference type="Proteomes" id="UP001183809"/>
    </source>
</evidence>
<protein>
    <recommendedName>
        <fullName evidence="4">Helicase-associated domain-containing protein</fullName>
    </recommendedName>
</protein>
<feature type="region of interest" description="Disordered" evidence="1">
    <location>
        <begin position="1"/>
        <end position="47"/>
    </location>
</feature>
<reference evidence="3" key="1">
    <citation type="submission" date="2023-07" db="EMBL/GenBank/DDBJ databases">
        <title>30 novel species of actinomycetes from the DSMZ collection.</title>
        <authorList>
            <person name="Nouioui I."/>
        </authorList>
    </citation>
    <scope>NUCLEOTIDE SEQUENCE [LARGE SCALE GENOMIC DNA]</scope>
    <source>
        <strain evidence="3">DSM 41699</strain>
    </source>
</reference>
<proteinExistence type="predicted"/>
<feature type="compositionally biased region" description="Basic and acidic residues" evidence="1">
    <location>
        <begin position="70"/>
        <end position="92"/>
    </location>
</feature>
<sequence length="92" mass="10023">MRDPRDAQLQHRQYHLRPAPVMSRRSPATSTGPPSRTPPASARSNAARLAVGGEAEPVAVTLGVGVSPTESRRDRLTQGQRDALRELGMRWA</sequence>
<name>A0ABU2U8R7_9ACTN</name>
<feature type="compositionally biased region" description="Low complexity" evidence="1">
    <location>
        <begin position="23"/>
        <end position="47"/>
    </location>
</feature>
<dbReference type="EMBL" id="JAVREY010000119">
    <property type="protein sequence ID" value="MDT0469625.1"/>
    <property type="molecule type" value="Genomic_DNA"/>
</dbReference>
<evidence type="ECO:0008006" key="4">
    <source>
        <dbReference type="Google" id="ProtNLM"/>
    </source>
</evidence>
<organism evidence="2 3">
    <name type="scientific">Streptomyces gibsoniae</name>
    <dbReference type="NCBI Taxonomy" id="3075529"/>
    <lineage>
        <taxon>Bacteria</taxon>
        <taxon>Bacillati</taxon>
        <taxon>Actinomycetota</taxon>
        <taxon>Actinomycetes</taxon>
        <taxon>Kitasatosporales</taxon>
        <taxon>Streptomycetaceae</taxon>
        <taxon>Streptomyces</taxon>
    </lineage>
</organism>
<evidence type="ECO:0000313" key="2">
    <source>
        <dbReference type="EMBL" id="MDT0469625.1"/>
    </source>
</evidence>
<evidence type="ECO:0000256" key="1">
    <source>
        <dbReference type="SAM" id="MobiDB-lite"/>
    </source>
</evidence>
<gene>
    <name evidence="2" type="ORF">RM764_42955</name>
</gene>
<dbReference type="Proteomes" id="UP001183809">
    <property type="component" value="Unassembled WGS sequence"/>
</dbReference>
<feature type="region of interest" description="Disordered" evidence="1">
    <location>
        <begin position="62"/>
        <end position="92"/>
    </location>
</feature>
<dbReference type="RefSeq" id="WP_311701051.1">
    <property type="nucleotide sequence ID" value="NZ_JAVREY010000119.1"/>
</dbReference>
<accession>A0ABU2U8R7</accession>